<protein>
    <submittedName>
        <fullName evidence="3">Putative ROK-family transcriptional regulator</fullName>
    </submittedName>
</protein>
<dbReference type="HOGENOM" id="CLU_036604_13_2_11"/>
<dbReference type="PANTHER" id="PTHR18964">
    <property type="entry name" value="ROK (REPRESSOR, ORF, KINASE) FAMILY"/>
    <property type="match status" value="1"/>
</dbReference>
<dbReference type="AlphaFoldDB" id="I0HAX5"/>
<dbReference type="SUPFAM" id="SSF53067">
    <property type="entry name" value="Actin-like ATPase domain"/>
    <property type="match status" value="1"/>
</dbReference>
<accession>I0HAX5</accession>
<dbReference type="Pfam" id="PF09339">
    <property type="entry name" value="HTH_IclR"/>
    <property type="match status" value="1"/>
</dbReference>
<dbReference type="Pfam" id="PF00480">
    <property type="entry name" value="ROK"/>
    <property type="match status" value="1"/>
</dbReference>
<dbReference type="PATRIC" id="fig|512565.3.peg.4934"/>
<evidence type="ECO:0000313" key="4">
    <source>
        <dbReference type="Proteomes" id="UP000007882"/>
    </source>
</evidence>
<dbReference type="PANTHER" id="PTHR18964:SF149">
    <property type="entry name" value="BIFUNCTIONAL UDP-N-ACETYLGLUCOSAMINE 2-EPIMERASE_N-ACETYLMANNOSAMINE KINASE"/>
    <property type="match status" value="1"/>
</dbReference>
<sequence length="396" mass="41228">MPVNPRAAHLALALRCVAEQSGAISRAGISAATGLNRSTACSLIEELMAGGLVKEVGSRRESSRAGRPGTALGLRNDGPAGLGIDVNVDYTAVCVVDLTGAVRYKHVVSEDQRGQDTHEVLDRIARLARGAQNAAEADGLALCGSAVAVPGIVDRRGATVTLAPNLGWRDLDVTEVLPADVHGERAALDNEANFAALSEQELIRSGASYLYVSGQIGVGAGIVLDGTLYRGSHGWSGEIGHLTIDRDGPECPCGRRGCLERYAGHEAILRATSISSGVGTTLGVRPTVDLIAARARAGDAQTLEALATAGRTLGFALAGCLNLLDVGTIVLGGIYRDLAPWIGPEVEREVRAQFVGARWADPEVRAAAYGAEAPALGAARSVVRDVINDPIRWLAR</sequence>
<dbReference type="KEGG" id="ams:AMIS_49420"/>
<dbReference type="RefSeq" id="WP_014445051.1">
    <property type="nucleotide sequence ID" value="NC_017093.1"/>
</dbReference>
<dbReference type="GO" id="GO:0003677">
    <property type="term" value="F:DNA binding"/>
    <property type="evidence" value="ECO:0007669"/>
    <property type="project" value="InterPro"/>
</dbReference>
<dbReference type="CDD" id="cd24076">
    <property type="entry name" value="ASKHA_ATPase_ROK_BsXylR-like"/>
    <property type="match status" value="1"/>
</dbReference>
<evidence type="ECO:0000313" key="3">
    <source>
        <dbReference type="EMBL" id="BAL90162.1"/>
    </source>
</evidence>
<dbReference type="InterPro" id="IPR000600">
    <property type="entry name" value="ROK"/>
</dbReference>
<dbReference type="STRING" id="512565.AMIS_49420"/>
<dbReference type="InterPro" id="IPR005471">
    <property type="entry name" value="Tscrpt_reg_IclR_N"/>
</dbReference>
<gene>
    <name evidence="3" type="ordered locus">AMIS_49420</name>
</gene>
<comment type="similarity">
    <text evidence="1">Belongs to the ROK (NagC/XylR) family.</text>
</comment>
<organism evidence="3 4">
    <name type="scientific">Actinoplanes missouriensis (strain ATCC 14538 / DSM 43046 / CBS 188.64 / JCM 3121 / NBRC 102363 / NCIMB 12654 / NRRL B-3342 / UNCC 431)</name>
    <dbReference type="NCBI Taxonomy" id="512565"/>
    <lineage>
        <taxon>Bacteria</taxon>
        <taxon>Bacillati</taxon>
        <taxon>Actinomycetota</taxon>
        <taxon>Actinomycetes</taxon>
        <taxon>Micromonosporales</taxon>
        <taxon>Micromonosporaceae</taxon>
        <taxon>Actinoplanes</taxon>
    </lineage>
</organism>
<dbReference type="GO" id="GO:0006355">
    <property type="term" value="P:regulation of DNA-templated transcription"/>
    <property type="evidence" value="ECO:0007669"/>
    <property type="project" value="InterPro"/>
</dbReference>
<dbReference type="eggNOG" id="COG1940">
    <property type="taxonomic scope" value="Bacteria"/>
</dbReference>
<dbReference type="Gene3D" id="1.10.10.10">
    <property type="entry name" value="Winged helix-like DNA-binding domain superfamily/Winged helix DNA-binding domain"/>
    <property type="match status" value="1"/>
</dbReference>
<dbReference type="InterPro" id="IPR043129">
    <property type="entry name" value="ATPase_NBD"/>
</dbReference>
<dbReference type="Gene3D" id="3.30.420.40">
    <property type="match status" value="2"/>
</dbReference>
<reference evidence="3 4" key="1">
    <citation type="submission" date="2012-02" db="EMBL/GenBank/DDBJ databases">
        <title>Complete genome sequence of Actinoplanes missouriensis 431 (= NBRC 102363).</title>
        <authorList>
            <person name="Ohnishi Y."/>
            <person name="Ishikawa J."/>
            <person name="Sekine M."/>
            <person name="Hosoyama A."/>
            <person name="Harada T."/>
            <person name="Narita H."/>
            <person name="Hata T."/>
            <person name="Konno Y."/>
            <person name="Tutikane K."/>
            <person name="Fujita N."/>
            <person name="Horinouchi S."/>
            <person name="Hayakawa M."/>
        </authorList>
    </citation>
    <scope>NUCLEOTIDE SEQUENCE [LARGE SCALE GENOMIC DNA]</scope>
    <source>
        <strain evidence="4">ATCC 14538 / DSM 43046 / CBS 188.64 / JCM 3121 / NBRC 102363 / NCIMB 12654 / NRRL B-3342 / UNCC 431</strain>
    </source>
</reference>
<dbReference type="InterPro" id="IPR036390">
    <property type="entry name" value="WH_DNA-bd_sf"/>
</dbReference>
<evidence type="ECO:0000256" key="1">
    <source>
        <dbReference type="ARBA" id="ARBA00006479"/>
    </source>
</evidence>
<proteinExistence type="inferred from homology"/>
<dbReference type="SUPFAM" id="SSF46785">
    <property type="entry name" value="Winged helix' DNA-binding domain"/>
    <property type="match status" value="1"/>
</dbReference>
<keyword evidence="4" id="KW-1185">Reference proteome</keyword>
<dbReference type="Proteomes" id="UP000007882">
    <property type="component" value="Chromosome"/>
</dbReference>
<dbReference type="OrthoDB" id="3189808at2"/>
<name>I0HAX5_ACTM4</name>
<dbReference type="InterPro" id="IPR036388">
    <property type="entry name" value="WH-like_DNA-bd_sf"/>
</dbReference>
<evidence type="ECO:0000259" key="2">
    <source>
        <dbReference type="Pfam" id="PF09339"/>
    </source>
</evidence>
<feature type="domain" description="HTH iclR-type" evidence="2">
    <location>
        <begin position="14"/>
        <end position="55"/>
    </location>
</feature>
<dbReference type="EMBL" id="AP012319">
    <property type="protein sequence ID" value="BAL90162.1"/>
    <property type="molecule type" value="Genomic_DNA"/>
</dbReference>